<dbReference type="EMBL" id="JASCZI010002415">
    <property type="protein sequence ID" value="MED6116161.1"/>
    <property type="molecule type" value="Genomic_DNA"/>
</dbReference>
<evidence type="ECO:0000256" key="1">
    <source>
        <dbReference type="ARBA" id="ARBA00022723"/>
    </source>
</evidence>
<feature type="domain" description="GRF-type" evidence="4">
    <location>
        <begin position="144"/>
        <end position="180"/>
    </location>
</feature>
<proteinExistence type="predicted"/>
<protein>
    <recommendedName>
        <fullName evidence="4">GRF-type domain-containing protein</fullName>
    </recommendedName>
</protein>
<evidence type="ECO:0000256" key="2">
    <source>
        <dbReference type="ARBA" id="ARBA00022771"/>
    </source>
</evidence>
<comment type="caution">
    <text evidence="5">The sequence shown here is derived from an EMBL/GenBank/DDBJ whole genome shotgun (WGS) entry which is preliminary data.</text>
</comment>
<evidence type="ECO:0000313" key="5">
    <source>
        <dbReference type="EMBL" id="MED6116161.1"/>
    </source>
</evidence>
<evidence type="ECO:0000256" key="3">
    <source>
        <dbReference type="ARBA" id="ARBA00022833"/>
    </source>
</evidence>
<keyword evidence="1" id="KW-0479">Metal-binding</keyword>
<organism evidence="5 6">
    <name type="scientific">Stylosanthes scabra</name>
    <dbReference type="NCBI Taxonomy" id="79078"/>
    <lineage>
        <taxon>Eukaryota</taxon>
        <taxon>Viridiplantae</taxon>
        <taxon>Streptophyta</taxon>
        <taxon>Embryophyta</taxon>
        <taxon>Tracheophyta</taxon>
        <taxon>Spermatophyta</taxon>
        <taxon>Magnoliopsida</taxon>
        <taxon>eudicotyledons</taxon>
        <taxon>Gunneridae</taxon>
        <taxon>Pentapetalae</taxon>
        <taxon>rosids</taxon>
        <taxon>fabids</taxon>
        <taxon>Fabales</taxon>
        <taxon>Fabaceae</taxon>
        <taxon>Papilionoideae</taxon>
        <taxon>50 kb inversion clade</taxon>
        <taxon>dalbergioids sensu lato</taxon>
        <taxon>Dalbergieae</taxon>
        <taxon>Pterocarpus clade</taxon>
        <taxon>Stylosanthes</taxon>
    </lineage>
</organism>
<keyword evidence="2" id="KW-0863">Zinc-finger</keyword>
<gene>
    <name evidence="5" type="ORF">PIB30_097604</name>
</gene>
<accession>A0ABU6QVP9</accession>
<reference evidence="5 6" key="1">
    <citation type="journal article" date="2023" name="Plants (Basel)">
        <title>Bridging the Gap: Combining Genomics and Transcriptomics Approaches to Understand Stylosanthes scabra, an Orphan Legume from the Brazilian Caatinga.</title>
        <authorList>
            <person name="Ferreira-Neto J.R.C."/>
            <person name="da Silva M.D."/>
            <person name="Binneck E."/>
            <person name="de Melo N.F."/>
            <person name="da Silva R.H."/>
            <person name="de Melo A.L.T.M."/>
            <person name="Pandolfi V."/>
            <person name="Bustamante F.O."/>
            <person name="Brasileiro-Vidal A.C."/>
            <person name="Benko-Iseppon A.M."/>
        </authorList>
    </citation>
    <scope>NUCLEOTIDE SEQUENCE [LARGE SCALE GENOMIC DNA]</scope>
    <source>
        <tissue evidence="5">Leaves</tissue>
    </source>
</reference>
<dbReference type="Pfam" id="PF06839">
    <property type="entry name" value="Zn_ribbon_GRF"/>
    <property type="match status" value="1"/>
</dbReference>
<keyword evidence="6" id="KW-1185">Reference proteome</keyword>
<dbReference type="Proteomes" id="UP001341840">
    <property type="component" value="Unassembled WGS sequence"/>
</dbReference>
<name>A0ABU6QVP9_9FABA</name>
<dbReference type="InterPro" id="IPR010666">
    <property type="entry name" value="Znf_GRF"/>
</dbReference>
<sequence>MGFYTSDPKKIYLPQPNRGTSSSYFRFHSSLGLTAVTCRNKPFFKTLVRQFPTEVYALASLLRQSRKHNSFSSSRYPSAGPNLAFAVLPRFHHPLWKPISARSSVSIGSATSTLRSIAPWVTRCKKSSNESTGSGDSASGSDHVCHCGLKATLKVSHSYANSGWEYYSCPARRCKWFKWAGPPIHGASSIGPQTTE</sequence>
<evidence type="ECO:0000259" key="4">
    <source>
        <dbReference type="Pfam" id="PF06839"/>
    </source>
</evidence>
<keyword evidence="3" id="KW-0862">Zinc</keyword>
<evidence type="ECO:0000313" key="6">
    <source>
        <dbReference type="Proteomes" id="UP001341840"/>
    </source>
</evidence>